<dbReference type="InterPro" id="IPR017871">
    <property type="entry name" value="ABC_transporter-like_CS"/>
</dbReference>
<dbReference type="InterPro" id="IPR003439">
    <property type="entry name" value="ABC_transporter-like_ATP-bd"/>
</dbReference>
<evidence type="ECO:0000256" key="4">
    <source>
        <dbReference type="ARBA" id="ARBA00022840"/>
    </source>
</evidence>
<dbReference type="GO" id="GO:0016887">
    <property type="term" value="F:ATP hydrolysis activity"/>
    <property type="evidence" value="ECO:0007669"/>
    <property type="project" value="InterPro"/>
</dbReference>
<keyword evidence="4 9" id="KW-0067">ATP-binding</keyword>
<dbReference type="Proteomes" id="UP000249645">
    <property type="component" value="Unassembled WGS sequence"/>
</dbReference>
<accession>A0A2W5EFB4</accession>
<keyword evidence="2" id="KW-1003">Cell membrane</keyword>
<feature type="non-terminal residue" evidence="9">
    <location>
        <position position="1"/>
    </location>
</feature>
<keyword evidence="6" id="KW-0029">Amino-acid transport</keyword>
<evidence type="ECO:0000313" key="10">
    <source>
        <dbReference type="Proteomes" id="UP000249645"/>
    </source>
</evidence>
<evidence type="ECO:0000313" key="9">
    <source>
        <dbReference type="EMBL" id="PZP43035.1"/>
    </source>
</evidence>
<keyword evidence="7" id="KW-0472">Membrane</keyword>
<evidence type="ECO:0000256" key="3">
    <source>
        <dbReference type="ARBA" id="ARBA00022741"/>
    </source>
</evidence>
<organism evidence="9 10">
    <name type="scientific">Pseudopedobacter saltans</name>
    <dbReference type="NCBI Taxonomy" id="151895"/>
    <lineage>
        <taxon>Bacteria</taxon>
        <taxon>Pseudomonadati</taxon>
        <taxon>Bacteroidota</taxon>
        <taxon>Sphingobacteriia</taxon>
        <taxon>Sphingobacteriales</taxon>
        <taxon>Sphingobacteriaceae</taxon>
        <taxon>Pseudopedobacter</taxon>
    </lineage>
</organism>
<dbReference type="PANTHER" id="PTHR43166">
    <property type="entry name" value="AMINO ACID IMPORT ATP-BINDING PROTEIN"/>
    <property type="match status" value="1"/>
</dbReference>
<proteinExistence type="predicted"/>
<dbReference type="InterPro" id="IPR050086">
    <property type="entry name" value="MetN_ABC_transporter-like"/>
</dbReference>
<dbReference type="Gene3D" id="3.40.50.300">
    <property type="entry name" value="P-loop containing nucleotide triphosphate hydrolases"/>
    <property type="match status" value="1"/>
</dbReference>
<dbReference type="SUPFAM" id="SSF52540">
    <property type="entry name" value="P-loop containing nucleoside triphosphate hydrolases"/>
    <property type="match status" value="1"/>
</dbReference>
<dbReference type="AlphaFoldDB" id="A0A2W5EFB4"/>
<reference evidence="9 10" key="1">
    <citation type="submission" date="2017-11" db="EMBL/GenBank/DDBJ databases">
        <title>Infants hospitalized years apart are colonized by the same room-sourced microbial strains.</title>
        <authorList>
            <person name="Brooks B."/>
            <person name="Olm M.R."/>
            <person name="Firek B.A."/>
            <person name="Baker R."/>
            <person name="Thomas B.C."/>
            <person name="Morowitz M.J."/>
            <person name="Banfield J.F."/>
        </authorList>
    </citation>
    <scope>NUCLEOTIDE SEQUENCE [LARGE SCALE GENOMIC DNA]</scope>
    <source>
        <strain evidence="9">S2_009_000_R2_76</strain>
    </source>
</reference>
<dbReference type="InterPro" id="IPR003593">
    <property type="entry name" value="AAA+_ATPase"/>
</dbReference>
<keyword evidence="3" id="KW-0547">Nucleotide-binding</keyword>
<keyword evidence="5" id="KW-1278">Translocase</keyword>
<dbReference type="GO" id="GO:0006865">
    <property type="term" value="P:amino acid transport"/>
    <property type="evidence" value="ECO:0007669"/>
    <property type="project" value="UniProtKB-KW"/>
</dbReference>
<dbReference type="GO" id="GO:0005524">
    <property type="term" value="F:ATP binding"/>
    <property type="evidence" value="ECO:0007669"/>
    <property type="project" value="UniProtKB-KW"/>
</dbReference>
<evidence type="ECO:0000256" key="1">
    <source>
        <dbReference type="ARBA" id="ARBA00022448"/>
    </source>
</evidence>
<feature type="domain" description="ABC transporter" evidence="8">
    <location>
        <begin position="1"/>
        <end position="205"/>
    </location>
</feature>
<dbReference type="InterPro" id="IPR027417">
    <property type="entry name" value="P-loop_NTPase"/>
</dbReference>
<dbReference type="PANTHER" id="PTHR43166:SF30">
    <property type="entry name" value="METHIONINE IMPORT ATP-BINDING PROTEIN METN"/>
    <property type="match status" value="1"/>
</dbReference>
<evidence type="ECO:0000256" key="5">
    <source>
        <dbReference type="ARBA" id="ARBA00022967"/>
    </source>
</evidence>
<evidence type="ECO:0000256" key="6">
    <source>
        <dbReference type="ARBA" id="ARBA00022970"/>
    </source>
</evidence>
<dbReference type="Pfam" id="PF00005">
    <property type="entry name" value="ABC_tran"/>
    <property type="match status" value="1"/>
</dbReference>
<keyword evidence="1" id="KW-0813">Transport</keyword>
<evidence type="ECO:0000256" key="2">
    <source>
        <dbReference type="ARBA" id="ARBA00022475"/>
    </source>
</evidence>
<comment type="caution">
    <text evidence="9">The sequence shown here is derived from an EMBL/GenBank/DDBJ whole genome shotgun (WGS) entry which is preliminary data.</text>
</comment>
<evidence type="ECO:0000256" key="7">
    <source>
        <dbReference type="ARBA" id="ARBA00023136"/>
    </source>
</evidence>
<gene>
    <name evidence="9" type="ORF">DI598_16195</name>
</gene>
<dbReference type="SMART" id="SM00382">
    <property type="entry name" value="AAA"/>
    <property type="match status" value="1"/>
</dbReference>
<dbReference type="EMBL" id="QFOI01000394">
    <property type="protein sequence ID" value="PZP43035.1"/>
    <property type="molecule type" value="Genomic_DNA"/>
</dbReference>
<dbReference type="PROSITE" id="PS00211">
    <property type="entry name" value="ABC_TRANSPORTER_1"/>
    <property type="match status" value="1"/>
</dbReference>
<sequence length="213" mass="23475">IGSSGAGKSTLLRCINLLEFPNTGSVWVNGEQLNDLSAKQLNTARKKIGMIFQHFNLLSSKTVFENVTLPLKLIHTNKQTRNEIARKFLKLVGLSEKDNAYPAQLSGGQKQRVAIARALVLEPSVLLCDEATSALDPESTFSVLQLLQSINKELGITIVLITHEMQVIHQICQDVAVLSQGKIVEIGNVKNVFLQPQSPVTKRLLSFSDIKFN</sequence>
<dbReference type="PROSITE" id="PS50893">
    <property type="entry name" value="ABC_TRANSPORTER_2"/>
    <property type="match status" value="1"/>
</dbReference>
<evidence type="ECO:0000259" key="8">
    <source>
        <dbReference type="PROSITE" id="PS50893"/>
    </source>
</evidence>
<protein>
    <submittedName>
        <fullName evidence="9">Methionine ABC transporter ATP-binding protein</fullName>
    </submittedName>
</protein>
<name>A0A2W5EFB4_9SPHI</name>